<protein>
    <recommendedName>
        <fullName evidence="1">F-box domain-containing protein</fullName>
    </recommendedName>
</protein>
<keyword evidence="3" id="KW-1185">Reference proteome</keyword>
<dbReference type="SUPFAM" id="SSF81383">
    <property type="entry name" value="F-box domain"/>
    <property type="match status" value="1"/>
</dbReference>
<reference evidence="2" key="1">
    <citation type="submission" date="2022-08" db="EMBL/GenBank/DDBJ databases">
        <authorList>
            <person name="Gutierrez-Valencia J."/>
        </authorList>
    </citation>
    <scope>NUCLEOTIDE SEQUENCE</scope>
</reference>
<dbReference type="Gene3D" id="1.20.1280.50">
    <property type="match status" value="1"/>
</dbReference>
<dbReference type="Proteomes" id="UP001154282">
    <property type="component" value="Unassembled WGS sequence"/>
</dbReference>
<gene>
    <name evidence="2" type="ORF">LITE_LOCUS9390</name>
</gene>
<dbReference type="SMART" id="SM00256">
    <property type="entry name" value="FBOX"/>
    <property type="match status" value="1"/>
</dbReference>
<evidence type="ECO:0000259" key="1">
    <source>
        <dbReference type="SMART" id="SM00256"/>
    </source>
</evidence>
<dbReference type="AlphaFoldDB" id="A0AAV0IHU0"/>
<dbReference type="InterPro" id="IPR001810">
    <property type="entry name" value="F-box_dom"/>
</dbReference>
<feature type="domain" description="F-box" evidence="1">
    <location>
        <begin position="63"/>
        <end position="104"/>
    </location>
</feature>
<dbReference type="Pfam" id="PF00646">
    <property type="entry name" value="F-box"/>
    <property type="match status" value="1"/>
</dbReference>
<accession>A0AAV0IHU0</accession>
<sequence>MSSLASSILPPKLVGGGGYNHCIFSSSGRCYLLRSGMATETCNSDYEPLSKQRRTRSPLISKLGDDLLLEVLIRLPNPRYACRSKSVCKLWRSLISDPGFNRRFVSLHQSISEQQPPLLLPSDDPQSIIGSFVPTPPGLRLVALDSCGDLILCGFPLREEHITTICRMYIICNPFTKQWMPLPLEPLWPDGTSELAARLVCEPSISSNLDLGDGQVHVYSEYRFRVVCLYNHGKALKLDVFCSEYGEWTKEALVGLGDQPSDAEMPNCAETLLYTQSSTGA</sequence>
<dbReference type="PANTHER" id="PTHR35546:SF128">
    <property type="entry name" value="F-BOX ASSOCIATED DOMAIN-CONTAINING PROTEIN"/>
    <property type="match status" value="1"/>
</dbReference>
<dbReference type="InterPro" id="IPR036047">
    <property type="entry name" value="F-box-like_dom_sf"/>
</dbReference>
<dbReference type="EMBL" id="CAMGYJ010000004">
    <property type="protein sequence ID" value="CAI0397041.1"/>
    <property type="molecule type" value="Genomic_DNA"/>
</dbReference>
<proteinExistence type="predicted"/>
<dbReference type="InterPro" id="IPR055290">
    <property type="entry name" value="At3g26010-like"/>
</dbReference>
<evidence type="ECO:0000313" key="3">
    <source>
        <dbReference type="Proteomes" id="UP001154282"/>
    </source>
</evidence>
<name>A0AAV0IHU0_9ROSI</name>
<organism evidence="2 3">
    <name type="scientific">Linum tenue</name>
    <dbReference type="NCBI Taxonomy" id="586396"/>
    <lineage>
        <taxon>Eukaryota</taxon>
        <taxon>Viridiplantae</taxon>
        <taxon>Streptophyta</taxon>
        <taxon>Embryophyta</taxon>
        <taxon>Tracheophyta</taxon>
        <taxon>Spermatophyta</taxon>
        <taxon>Magnoliopsida</taxon>
        <taxon>eudicotyledons</taxon>
        <taxon>Gunneridae</taxon>
        <taxon>Pentapetalae</taxon>
        <taxon>rosids</taxon>
        <taxon>fabids</taxon>
        <taxon>Malpighiales</taxon>
        <taxon>Linaceae</taxon>
        <taxon>Linum</taxon>
    </lineage>
</organism>
<evidence type="ECO:0000313" key="2">
    <source>
        <dbReference type="EMBL" id="CAI0397041.1"/>
    </source>
</evidence>
<dbReference type="PANTHER" id="PTHR35546">
    <property type="entry name" value="F-BOX PROTEIN INTERACTION DOMAIN PROTEIN-RELATED"/>
    <property type="match status" value="1"/>
</dbReference>
<comment type="caution">
    <text evidence="2">The sequence shown here is derived from an EMBL/GenBank/DDBJ whole genome shotgun (WGS) entry which is preliminary data.</text>
</comment>